<dbReference type="AlphaFoldDB" id="A0A2U3W5S4"/>
<dbReference type="InterPro" id="IPR008426">
    <property type="entry name" value="CENP-H_C"/>
</dbReference>
<dbReference type="CTD" id="64946"/>
<keyword evidence="8" id="KW-0175">Coiled coil</keyword>
<protein>
    <submittedName>
        <fullName evidence="12">Centromere protein H</fullName>
    </submittedName>
</protein>
<dbReference type="GO" id="GO:0007052">
    <property type="term" value="P:mitotic spindle organization"/>
    <property type="evidence" value="ECO:0007669"/>
    <property type="project" value="TreeGrafter"/>
</dbReference>
<dbReference type="PANTHER" id="PTHR48122:SF1">
    <property type="entry name" value="CENTROMERE PROTEIN H"/>
    <property type="match status" value="1"/>
</dbReference>
<dbReference type="GeneID" id="101376052"/>
<evidence type="ECO:0000256" key="3">
    <source>
        <dbReference type="ARBA" id="ARBA00022454"/>
    </source>
</evidence>
<evidence type="ECO:0000256" key="9">
    <source>
        <dbReference type="SAM" id="MobiDB-lite"/>
    </source>
</evidence>
<evidence type="ECO:0000313" key="11">
    <source>
        <dbReference type="Proteomes" id="UP000245340"/>
    </source>
</evidence>
<accession>A0A2U3W5S4</accession>
<evidence type="ECO:0000256" key="4">
    <source>
        <dbReference type="ARBA" id="ARBA00022838"/>
    </source>
</evidence>
<dbReference type="GO" id="GO:0051382">
    <property type="term" value="P:kinetochore assembly"/>
    <property type="evidence" value="ECO:0007669"/>
    <property type="project" value="InterPro"/>
</dbReference>
<sequence length="247" mass="28067">MEKQPGEQAAAEPADSGAGGGEGGSPQVAGAQTARPEDRLTLLLRLRAQTKQQLLEYKSVVDANEEKTPEQIMQDKQIEAKIEDLENEIEDVKIAFEIKKLALDRMQLSTALKKNLEKINPKTSVLMDNMKHVLKLNKLIMKSHQESWDLEEKLLDVRKKRLQLKQASESKLLEIQTEKNKQKNDLANMENSDKIKTIQQNLQMEIQITTVIQHVFQNLILGSKANWAEDSAFKETVLQLEKNLTMI</sequence>
<dbReference type="InParanoid" id="A0A2U3W5S4"/>
<keyword evidence="5" id="KW-0539">Nucleus</keyword>
<dbReference type="GO" id="GO:0043515">
    <property type="term" value="F:kinetochore binding"/>
    <property type="evidence" value="ECO:0007669"/>
    <property type="project" value="TreeGrafter"/>
</dbReference>
<evidence type="ECO:0000313" key="12">
    <source>
        <dbReference type="RefSeq" id="XP_004403469.1"/>
    </source>
</evidence>
<evidence type="ECO:0000256" key="5">
    <source>
        <dbReference type="ARBA" id="ARBA00023242"/>
    </source>
</evidence>
<dbReference type="InterPro" id="IPR040034">
    <property type="entry name" value="CENP-H"/>
</dbReference>
<feature type="region of interest" description="Disordered" evidence="9">
    <location>
        <begin position="1"/>
        <end position="36"/>
    </location>
</feature>
<keyword evidence="3" id="KW-0158">Chromosome</keyword>
<proteinExistence type="inferred from homology"/>
<evidence type="ECO:0000256" key="7">
    <source>
        <dbReference type="ARBA" id="ARBA00025735"/>
    </source>
</evidence>
<comment type="subcellular location">
    <subcellularLocation>
        <location evidence="2">Chromosome</location>
        <location evidence="2">Centromere</location>
        <location evidence="2">Kinetochore</location>
    </subcellularLocation>
    <subcellularLocation>
        <location evidence="1">Nucleus</location>
    </subcellularLocation>
</comment>
<comment type="similarity">
    <text evidence="7">Belongs to the CENP-H/MCM16 family.</text>
</comment>
<name>A0A2U3W5S4_ODORO</name>
<evidence type="ECO:0000256" key="8">
    <source>
        <dbReference type="SAM" id="Coils"/>
    </source>
</evidence>
<dbReference type="GO" id="GO:0007059">
    <property type="term" value="P:chromosome segregation"/>
    <property type="evidence" value="ECO:0007669"/>
    <property type="project" value="TreeGrafter"/>
</dbReference>
<keyword evidence="4" id="KW-0995">Kinetochore</keyword>
<reference evidence="12" key="1">
    <citation type="submission" date="2025-08" db="UniProtKB">
        <authorList>
            <consortium name="RefSeq"/>
        </authorList>
    </citation>
    <scope>IDENTIFICATION</scope>
</reference>
<dbReference type="Proteomes" id="UP000245340">
    <property type="component" value="Unplaced"/>
</dbReference>
<evidence type="ECO:0000256" key="1">
    <source>
        <dbReference type="ARBA" id="ARBA00004123"/>
    </source>
</evidence>
<dbReference type="GO" id="GO:0000776">
    <property type="term" value="C:kinetochore"/>
    <property type="evidence" value="ECO:0007669"/>
    <property type="project" value="UniProtKB-KW"/>
</dbReference>
<evidence type="ECO:0000256" key="6">
    <source>
        <dbReference type="ARBA" id="ARBA00023328"/>
    </source>
</evidence>
<keyword evidence="6" id="KW-0137">Centromere</keyword>
<feature type="domain" description="Centromere protein H C-terminal" evidence="10">
    <location>
        <begin position="42"/>
        <end position="241"/>
    </location>
</feature>
<gene>
    <name evidence="12" type="primary">CENPH</name>
</gene>
<organism evidence="11 12">
    <name type="scientific">Odobenus rosmarus divergens</name>
    <name type="common">Pacific walrus</name>
    <dbReference type="NCBI Taxonomy" id="9708"/>
    <lineage>
        <taxon>Eukaryota</taxon>
        <taxon>Metazoa</taxon>
        <taxon>Chordata</taxon>
        <taxon>Craniata</taxon>
        <taxon>Vertebrata</taxon>
        <taxon>Euteleostomi</taxon>
        <taxon>Mammalia</taxon>
        <taxon>Eutheria</taxon>
        <taxon>Laurasiatheria</taxon>
        <taxon>Carnivora</taxon>
        <taxon>Caniformia</taxon>
        <taxon>Pinnipedia</taxon>
        <taxon>Odobenidae</taxon>
        <taxon>Odobenus</taxon>
    </lineage>
</organism>
<evidence type="ECO:0000256" key="2">
    <source>
        <dbReference type="ARBA" id="ARBA00004629"/>
    </source>
</evidence>
<keyword evidence="11" id="KW-1185">Reference proteome</keyword>
<dbReference type="GO" id="GO:0005634">
    <property type="term" value="C:nucleus"/>
    <property type="evidence" value="ECO:0007669"/>
    <property type="project" value="UniProtKB-SubCell"/>
</dbReference>
<dbReference type="STRING" id="9708.A0A2U3W5S4"/>
<feature type="coiled-coil region" evidence="8">
    <location>
        <begin position="75"/>
        <end position="102"/>
    </location>
</feature>
<dbReference type="OrthoDB" id="2274804at2759"/>
<dbReference type="Pfam" id="PF05837">
    <property type="entry name" value="CENP-H"/>
    <property type="match status" value="1"/>
</dbReference>
<dbReference type="RefSeq" id="XP_004403469.1">
    <property type="nucleotide sequence ID" value="XM_004403412.2"/>
</dbReference>
<dbReference type="PANTHER" id="PTHR48122">
    <property type="entry name" value="CENTROMERE PROTEIN H"/>
    <property type="match status" value="1"/>
</dbReference>
<feature type="coiled-coil region" evidence="8">
    <location>
        <begin position="165"/>
        <end position="192"/>
    </location>
</feature>
<evidence type="ECO:0000259" key="10">
    <source>
        <dbReference type="Pfam" id="PF05837"/>
    </source>
</evidence>
<dbReference type="KEGG" id="oro:101376052"/>